<feature type="repeat" description="WD" evidence="3">
    <location>
        <begin position="265"/>
        <end position="306"/>
    </location>
</feature>
<evidence type="ECO:0008006" key="6">
    <source>
        <dbReference type="Google" id="ProtNLM"/>
    </source>
</evidence>
<evidence type="ECO:0000256" key="2">
    <source>
        <dbReference type="ARBA" id="ARBA00022737"/>
    </source>
</evidence>
<dbReference type="SUPFAM" id="SSF50978">
    <property type="entry name" value="WD40 repeat-like"/>
    <property type="match status" value="1"/>
</dbReference>
<dbReference type="PRINTS" id="PR00320">
    <property type="entry name" value="GPROTEINBRPT"/>
</dbReference>
<sequence>MGAAPDVWKPVIAELDGTPVLVRVDTDVTAVYDLATGERVGVPLQGLFGAMSATVTRLDGRSVLITGSSDRVIRMYDLAAGEPLPTTMTGHTGVISHLAVVEVDGRKVLISGSDDSTIRRWDLATATQIGEPLTGHAGRLTAMSVVGDDRPVVLARGYDDDAISSFDVATGAPAGPPVPAVQDNITTVALPGGLAVMSTPDYGQMLFVDLRTGARFDHGITDRMYSSTTAAAVVGGIPVLAVSSYSDNTVQLRDLRTGQQVTAPLAGHEAPVRHLDSLTVDGRTFLVSSSSDRSIRIWDLNTRMGR</sequence>
<gene>
    <name evidence="4" type="ORF">GCM10009559_30200</name>
</gene>
<accession>A0ABP4AJ68</accession>
<dbReference type="PANTHER" id="PTHR44019:SF8">
    <property type="entry name" value="POC1 CENTRIOLAR PROTEIN HOMOLOG"/>
    <property type="match status" value="1"/>
</dbReference>
<dbReference type="Pfam" id="PF00400">
    <property type="entry name" value="WD40"/>
    <property type="match status" value="2"/>
</dbReference>
<keyword evidence="1 3" id="KW-0853">WD repeat</keyword>
<dbReference type="SMART" id="SM00320">
    <property type="entry name" value="WD40"/>
    <property type="match status" value="3"/>
</dbReference>
<protein>
    <recommendedName>
        <fullName evidence="6">WD40 repeat protein</fullName>
    </recommendedName>
</protein>
<dbReference type="PROSITE" id="PS50294">
    <property type="entry name" value="WD_REPEATS_REGION"/>
    <property type="match status" value="2"/>
</dbReference>
<dbReference type="InterPro" id="IPR020472">
    <property type="entry name" value="WD40_PAC1"/>
</dbReference>
<evidence type="ECO:0000256" key="3">
    <source>
        <dbReference type="PROSITE-ProRule" id="PRU00221"/>
    </source>
</evidence>
<evidence type="ECO:0000256" key="1">
    <source>
        <dbReference type="ARBA" id="ARBA00022574"/>
    </source>
</evidence>
<dbReference type="Proteomes" id="UP001499967">
    <property type="component" value="Unassembled WGS sequence"/>
</dbReference>
<proteinExistence type="predicted"/>
<dbReference type="PROSITE" id="PS50082">
    <property type="entry name" value="WD_REPEATS_2"/>
    <property type="match status" value="2"/>
</dbReference>
<dbReference type="InterPro" id="IPR015943">
    <property type="entry name" value="WD40/YVTN_repeat-like_dom_sf"/>
</dbReference>
<keyword evidence="2" id="KW-0677">Repeat</keyword>
<keyword evidence="5" id="KW-1185">Reference proteome</keyword>
<dbReference type="InterPro" id="IPR036322">
    <property type="entry name" value="WD40_repeat_dom_sf"/>
</dbReference>
<dbReference type="EMBL" id="BAAAHP010000083">
    <property type="protein sequence ID" value="GAA0937238.1"/>
    <property type="molecule type" value="Genomic_DNA"/>
</dbReference>
<comment type="caution">
    <text evidence="4">The sequence shown here is derived from an EMBL/GenBank/DDBJ whole genome shotgun (WGS) entry which is preliminary data.</text>
</comment>
<organism evidence="4 5">
    <name type="scientific">Pseudonocardia zijingensis</name>
    <dbReference type="NCBI Taxonomy" id="153376"/>
    <lineage>
        <taxon>Bacteria</taxon>
        <taxon>Bacillati</taxon>
        <taxon>Actinomycetota</taxon>
        <taxon>Actinomycetes</taxon>
        <taxon>Pseudonocardiales</taxon>
        <taxon>Pseudonocardiaceae</taxon>
        <taxon>Pseudonocardia</taxon>
    </lineage>
</organism>
<evidence type="ECO:0000313" key="4">
    <source>
        <dbReference type="EMBL" id="GAA0937238.1"/>
    </source>
</evidence>
<dbReference type="Gene3D" id="2.130.10.10">
    <property type="entry name" value="YVTN repeat-like/Quinoprotein amine dehydrogenase"/>
    <property type="match status" value="2"/>
</dbReference>
<dbReference type="InterPro" id="IPR019775">
    <property type="entry name" value="WD40_repeat_CS"/>
</dbReference>
<dbReference type="PANTHER" id="PTHR44019">
    <property type="entry name" value="WD REPEAT-CONTAINING PROTEIN 55"/>
    <property type="match status" value="1"/>
</dbReference>
<name>A0ABP4AJ68_9PSEU</name>
<feature type="repeat" description="WD" evidence="3">
    <location>
        <begin position="88"/>
        <end position="131"/>
    </location>
</feature>
<dbReference type="InterPro" id="IPR050505">
    <property type="entry name" value="WDR55/POC1"/>
</dbReference>
<dbReference type="PROSITE" id="PS00678">
    <property type="entry name" value="WD_REPEATS_1"/>
    <property type="match status" value="1"/>
</dbReference>
<dbReference type="InterPro" id="IPR001680">
    <property type="entry name" value="WD40_rpt"/>
</dbReference>
<reference evidence="5" key="1">
    <citation type="journal article" date="2019" name="Int. J. Syst. Evol. Microbiol.">
        <title>The Global Catalogue of Microorganisms (GCM) 10K type strain sequencing project: providing services to taxonomists for standard genome sequencing and annotation.</title>
        <authorList>
            <consortium name="The Broad Institute Genomics Platform"/>
            <consortium name="The Broad Institute Genome Sequencing Center for Infectious Disease"/>
            <person name="Wu L."/>
            <person name="Ma J."/>
        </authorList>
    </citation>
    <scope>NUCLEOTIDE SEQUENCE [LARGE SCALE GENOMIC DNA]</scope>
    <source>
        <strain evidence="5">JCM 11117</strain>
    </source>
</reference>
<evidence type="ECO:0000313" key="5">
    <source>
        <dbReference type="Proteomes" id="UP001499967"/>
    </source>
</evidence>